<evidence type="ECO:0000256" key="1">
    <source>
        <dbReference type="SAM" id="Phobius"/>
    </source>
</evidence>
<protein>
    <recommendedName>
        <fullName evidence="4">4-amino-4-deoxy-L-arabinose transferase-like glycosyltransferase</fullName>
    </recommendedName>
</protein>
<feature type="transmembrane region" description="Helical" evidence="1">
    <location>
        <begin position="94"/>
        <end position="114"/>
    </location>
</feature>
<organism evidence="2 3">
    <name type="scientific">Roseimicrobium gellanilyticum</name>
    <dbReference type="NCBI Taxonomy" id="748857"/>
    <lineage>
        <taxon>Bacteria</taxon>
        <taxon>Pseudomonadati</taxon>
        <taxon>Verrucomicrobiota</taxon>
        <taxon>Verrucomicrobiia</taxon>
        <taxon>Verrucomicrobiales</taxon>
        <taxon>Verrucomicrobiaceae</taxon>
        <taxon>Roseimicrobium</taxon>
    </lineage>
</organism>
<keyword evidence="1" id="KW-0812">Transmembrane</keyword>
<dbReference type="Proteomes" id="UP000253426">
    <property type="component" value="Unassembled WGS sequence"/>
</dbReference>
<name>A0A366H6X9_9BACT</name>
<accession>A0A366H6X9</accession>
<keyword evidence="1" id="KW-0472">Membrane</keyword>
<feature type="transmembrane region" description="Helical" evidence="1">
    <location>
        <begin position="316"/>
        <end position="338"/>
    </location>
</feature>
<keyword evidence="1" id="KW-1133">Transmembrane helix</keyword>
<comment type="caution">
    <text evidence="2">The sequence shown here is derived from an EMBL/GenBank/DDBJ whole genome shotgun (WGS) entry which is preliminary data.</text>
</comment>
<feature type="transmembrane region" description="Helical" evidence="1">
    <location>
        <begin position="126"/>
        <end position="147"/>
    </location>
</feature>
<feature type="transmembrane region" description="Helical" evidence="1">
    <location>
        <begin position="178"/>
        <end position="202"/>
    </location>
</feature>
<feature type="transmembrane region" description="Helical" evidence="1">
    <location>
        <begin position="382"/>
        <end position="399"/>
    </location>
</feature>
<keyword evidence="3" id="KW-1185">Reference proteome</keyword>
<evidence type="ECO:0000313" key="3">
    <source>
        <dbReference type="Proteomes" id="UP000253426"/>
    </source>
</evidence>
<feature type="transmembrane region" description="Helical" evidence="1">
    <location>
        <begin position="214"/>
        <end position="239"/>
    </location>
</feature>
<dbReference type="EMBL" id="QNRR01000013">
    <property type="protein sequence ID" value="RBP37763.1"/>
    <property type="molecule type" value="Genomic_DNA"/>
</dbReference>
<feature type="transmembrane region" description="Helical" evidence="1">
    <location>
        <begin position="350"/>
        <end position="370"/>
    </location>
</feature>
<gene>
    <name evidence="2" type="ORF">DES53_113146</name>
</gene>
<dbReference type="OrthoDB" id="178206at2"/>
<feature type="transmembrane region" description="Helical" evidence="1">
    <location>
        <begin position="283"/>
        <end position="304"/>
    </location>
</feature>
<reference evidence="2 3" key="1">
    <citation type="submission" date="2018-06" db="EMBL/GenBank/DDBJ databases">
        <title>Genomic Encyclopedia of Type Strains, Phase IV (KMG-IV): sequencing the most valuable type-strain genomes for metagenomic binning, comparative biology and taxonomic classification.</title>
        <authorList>
            <person name="Goeker M."/>
        </authorList>
    </citation>
    <scope>NUCLEOTIDE SEQUENCE [LARGE SCALE GENOMIC DNA]</scope>
    <source>
        <strain evidence="2 3">DSM 25532</strain>
    </source>
</reference>
<evidence type="ECO:0000313" key="2">
    <source>
        <dbReference type="EMBL" id="RBP37763.1"/>
    </source>
</evidence>
<proteinExistence type="predicted"/>
<dbReference type="AlphaFoldDB" id="A0A366H6X9"/>
<feature type="transmembrane region" description="Helical" evidence="1">
    <location>
        <begin position="259"/>
        <end position="276"/>
    </location>
</feature>
<evidence type="ECO:0008006" key="4">
    <source>
        <dbReference type="Google" id="ProtNLM"/>
    </source>
</evidence>
<feature type="transmembrane region" description="Helical" evidence="1">
    <location>
        <begin position="12"/>
        <end position="34"/>
    </location>
</feature>
<dbReference type="RefSeq" id="WP_113961456.1">
    <property type="nucleotide sequence ID" value="NZ_QNRR01000013.1"/>
</dbReference>
<sequence length="595" mass="66735">MTSPNRKPLLSRLLFVLGWTLAWSPALLILTMLLPLRVPVPFEDAWAFVKQYRDWWEGDYGWREFLAPHNNHPSASGKVFYFIALHWLGGDVGVLPLVAWAFSLIIAVSVWVMARSLWMGRSSRGMLLMFCANLTIFTAAQGHSWVWDFVFQNFIPGMAFCAALATLWKWPGSWSALVVAWCLSIMATFSFGTGFLAGLLLTPMVAMHFREKPLAWRGAVTAIWLLLTGGAAFLALSAFGEATYTGDESRVGSLLEQPVLLAQFVLVLLGYLLGNGTTMEPALLCALAGLGLVVILLACVFRVWQLRKEPGMVQAAMPWVLTTLFGLLNAGLISYGRLRSSMISAMAPRYVTFTLFFTLGVLLLAAVVAVRDKPSGWFRVGMRRAGLLLVGGLIALHVVNWNHGWQHMKWEHERMQQDRALLSFAKVLPLDPEVMWQNLDHKDLTTRLALFLHEHDRLKSVRLVKGVAITDFRRGSPLPDKWAWLEAPVVHEGVMHLSGACGVSKDMVSLPELVLITAQSADAGESVVSFATPRQPFDFYENEWLRRQHPGHYFGWARELPVSRFPKGKVTVRAYGYWMKGFTVRALDREHVIDL</sequence>